<proteinExistence type="predicted"/>
<sequence>MKSPLWCRYPVWPWLSLAFLLVLRLAWLDAYTLNSDEAQHAHVAWAWSQGLLPYRDVFDNHGPLFGWLHAPLLRLLDGRADVLTWLRLAMQAWYVVALGAVGWMGWRLYGWRVAVVAVLVAGLYPRFFMVSGQFRTDDLWMALWLAALAFLVGAPVRAWRWLVAGLLVGCALCVSQKTLVLLVTALLAWATVRLMRPTSGRPFPWPYLGIGALGFLVVPAIFAGWLAWQGALGAAWYGLAGYNMGGVNKRHAAAHLLWFLLMTMALVGVLRYIVRRRGGQGFAWAAFLALHGGMYLLLIWFVWPLITGQDFLPAIPLVVLACCGQLASWSWLRDRRRWRGWLLASVLAVELATLIAYAPPWEDSLAAQRAELALVLHYTDRHDTVMDAKGDAIFRLRPYYPVLETLALHRLRRGQMTDTIVDELVNHRTMLVVLRRLPYASAYFVETNYVPAGRDVWVAGRMLASQAADQVVDVALPGDYVLTDGHGRLDASLDGAPVADHWTLGRGLHHFSVRDGAPVALVWSQAFDRGWRPLATGGG</sequence>
<feature type="transmembrane region" description="Helical" evidence="8">
    <location>
        <begin position="252"/>
        <end position="274"/>
    </location>
</feature>
<protein>
    <recommendedName>
        <fullName evidence="9">Glycosyltransferase RgtA/B/C/D-like domain-containing protein</fullName>
    </recommendedName>
</protein>
<dbReference type="GO" id="GO:0009103">
    <property type="term" value="P:lipopolysaccharide biosynthetic process"/>
    <property type="evidence" value="ECO:0007669"/>
    <property type="project" value="UniProtKB-ARBA"/>
</dbReference>
<comment type="subcellular location">
    <subcellularLocation>
        <location evidence="1">Cell membrane</location>
        <topology evidence="1">Multi-pass membrane protein</topology>
    </subcellularLocation>
</comment>
<feature type="transmembrane region" description="Helical" evidence="8">
    <location>
        <begin position="204"/>
        <end position="228"/>
    </location>
</feature>
<dbReference type="PANTHER" id="PTHR33908">
    <property type="entry name" value="MANNOSYLTRANSFERASE YKCB-RELATED"/>
    <property type="match status" value="1"/>
</dbReference>
<dbReference type="GO" id="GO:0016763">
    <property type="term" value="F:pentosyltransferase activity"/>
    <property type="evidence" value="ECO:0007669"/>
    <property type="project" value="TreeGrafter"/>
</dbReference>
<feature type="transmembrane region" description="Helical" evidence="8">
    <location>
        <begin position="162"/>
        <end position="192"/>
    </location>
</feature>
<gene>
    <name evidence="10" type="ORF">EZM97_13065</name>
</gene>
<dbReference type="GO" id="GO:0005886">
    <property type="term" value="C:plasma membrane"/>
    <property type="evidence" value="ECO:0007669"/>
    <property type="project" value="UniProtKB-SubCell"/>
</dbReference>
<keyword evidence="3" id="KW-0328">Glycosyltransferase</keyword>
<dbReference type="RefSeq" id="WP_131407351.1">
    <property type="nucleotide sequence ID" value="NZ_SJTG01000002.1"/>
</dbReference>
<evidence type="ECO:0000256" key="4">
    <source>
        <dbReference type="ARBA" id="ARBA00022679"/>
    </source>
</evidence>
<keyword evidence="2" id="KW-1003">Cell membrane</keyword>
<feature type="domain" description="Glycosyltransferase RgtA/B/C/D-like" evidence="9">
    <location>
        <begin position="60"/>
        <end position="219"/>
    </location>
</feature>
<feature type="transmembrane region" description="Helical" evidence="8">
    <location>
        <begin position="139"/>
        <end position="156"/>
    </location>
</feature>
<dbReference type="PANTHER" id="PTHR33908:SF11">
    <property type="entry name" value="MEMBRANE PROTEIN"/>
    <property type="match status" value="1"/>
</dbReference>
<evidence type="ECO:0000313" key="11">
    <source>
        <dbReference type="Proteomes" id="UP000291822"/>
    </source>
</evidence>
<evidence type="ECO:0000256" key="1">
    <source>
        <dbReference type="ARBA" id="ARBA00004651"/>
    </source>
</evidence>
<feature type="transmembrane region" description="Helical" evidence="8">
    <location>
        <begin position="82"/>
        <end position="103"/>
    </location>
</feature>
<comment type="caution">
    <text evidence="10">The sequence shown here is derived from an EMBL/GenBank/DDBJ whole genome shotgun (WGS) entry which is preliminary data.</text>
</comment>
<keyword evidence="11" id="KW-1185">Reference proteome</keyword>
<feature type="transmembrane region" description="Helical" evidence="8">
    <location>
        <begin position="311"/>
        <end position="329"/>
    </location>
</feature>
<feature type="transmembrane region" description="Helical" evidence="8">
    <location>
        <begin position="12"/>
        <end position="31"/>
    </location>
</feature>
<keyword evidence="4" id="KW-0808">Transferase</keyword>
<evidence type="ECO:0000256" key="3">
    <source>
        <dbReference type="ARBA" id="ARBA00022676"/>
    </source>
</evidence>
<evidence type="ECO:0000313" key="10">
    <source>
        <dbReference type="EMBL" id="TCI09874.1"/>
    </source>
</evidence>
<dbReference type="Pfam" id="PF13231">
    <property type="entry name" value="PMT_2"/>
    <property type="match status" value="1"/>
</dbReference>
<feature type="transmembrane region" description="Helical" evidence="8">
    <location>
        <begin position="341"/>
        <end position="359"/>
    </location>
</feature>
<keyword evidence="5 8" id="KW-0812">Transmembrane</keyword>
<dbReference type="InterPro" id="IPR050297">
    <property type="entry name" value="LipidA_mod_glycosyltrf_83"/>
</dbReference>
<accession>A0A4R0YWL6</accession>
<evidence type="ECO:0000256" key="7">
    <source>
        <dbReference type="ARBA" id="ARBA00023136"/>
    </source>
</evidence>
<dbReference type="AlphaFoldDB" id="A0A4R0YWL6"/>
<dbReference type="EMBL" id="SJTG01000002">
    <property type="protein sequence ID" value="TCI09874.1"/>
    <property type="molecule type" value="Genomic_DNA"/>
</dbReference>
<evidence type="ECO:0000256" key="5">
    <source>
        <dbReference type="ARBA" id="ARBA00022692"/>
    </source>
</evidence>
<keyword evidence="7 8" id="KW-0472">Membrane</keyword>
<dbReference type="InterPro" id="IPR038731">
    <property type="entry name" value="RgtA/B/C-like"/>
</dbReference>
<feature type="transmembrane region" description="Helical" evidence="8">
    <location>
        <begin position="109"/>
        <end position="127"/>
    </location>
</feature>
<evidence type="ECO:0000256" key="6">
    <source>
        <dbReference type="ARBA" id="ARBA00022989"/>
    </source>
</evidence>
<dbReference type="Proteomes" id="UP000291822">
    <property type="component" value="Unassembled WGS sequence"/>
</dbReference>
<reference evidence="10 11" key="1">
    <citation type="submission" date="2019-02" db="EMBL/GenBank/DDBJ databases">
        <title>Dyella amyloliquefaciens sp. nov., isolated from forest soil.</title>
        <authorList>
            <person name="Gao Z.-H."/>
            <person name="Qiu L.-H."/>
        </authorList>
    </citation>
    <scope>NUCLEOTIDE SEQUENCE [LARGE SCALE GENOMIC DNA]</scope>
    <source>
        <strain evidence="10 11">KACC 12747</strain>
    </source>
</reference>
<evidence type="ECO:0000256" key="2">
    <source>
        <dbReference type="ARBA" id="ARBA00022475"/>
    </source>
</evidence>
<evidence type="ECO:0000259" key="9">
    <source>
        <dbReference type="Pfam" id="PF13231"/>
    </source>
</evidence>
<organism evidence="10 11">
    <name type="scientific">Dyella soli</name>
    <dbReference type="NCBI Taxonomy" id="522319"/>
    <lineage>
        <taxon>Bacteria</taxon>
        <taxon>Pseudomonadati</taxon>
        <taxon>Pseudomonadota</taxon>
        <taxon>Gammaproteobacteria</taxon>
        <taxon>Lysobacterales</taxon>
        <taxon>Rhodanobacteraceae</taxon>
        <taxon>Dyella</taxon>
    </lineage>
</organism>
<feature type="transmembrane region" description="Helical" evidence="8">
    <location>
        <begin position="281"/>
        <end position="305"/>
    </location>
</feature>
<keyword evidence="6 8" id="KW-1133">Transmembrane helix</keyword>
<evidence type="ECO:0000256" key="8">
    <source>
        <dbReference type="SAM" id="Phobius"/>
    </source>
</evidence>
<name>A0A4R0YWL6_9GAMM</name>